<evidence type="ECO:0000313" key="6">
    <source>
        <dbReference type="Proteomes" id="UP000266915"/>
    </source>
</evidence>
<keyword evidence="2" id="KW-0408">Iron</keyword>
<dbReference type="InterPro" id="IPR017938">
    <property type="entry name" value="Riboflavin_synthase-like_b-brl"/>
</dbReference>
<evidence type="ECO:0000259" key="4">
    <source>
        <dbReference type="PROSITE" id="PS51384"/>
    </source>
</evidence>
<proteinExistence type="predicted"/>
<dbReference type="SUPFAM" id="SSF63380">
    <property type="entry name" value="Riboflavin synthase domain-like"/>
    <property type="match status" value="1"/>
</dbReference>
<dbReference type="PANTHER" id="PTHR47354">
    <property type="entry name" value="NADH OXIDOREDUCTASE HCR"/>
    <property type="match status" value="1"/>
</dbReference>
<accession>A0A3N2C7S5</accession>
<dbReference type="InterPro" id="IPR017927">
    <property type="entry name" value="FAD-bd_FR_type"/>
</dbReference>
<dbReference type="Pfam" id="PF00175">
    <property type="entry name" value="NAD_binding_1"/>
    <property type="match status" value="1"/>
</dbReference>
<evidence type="ECO:0000313" key="5">
    <source>
        <dbReference type="EMBL" id="ROR83569.1"/>
    </source>
</evidence>
<organism evidence="5 6">
    <name type="scientific">Plantibacter flavus</name>
    <dbReference type="NCBI Taxonomy" id="150123"/>
    <lineage>
        <taxon>Bacteria</taxon>
        <taxon>Bacillati</taxon>
        <taxon>Actinomycetota</taxon>
        <taxon>Actinomycetes</taxon>
        <taxon>Micrococcales</taxon>
        <taxon>Microbacteriaceae</taxon>
        <taxon>Plantibacter</taxon>
    </lineage>
</organism>
<dbReference type="GO" id="GO:0051537">
    <property type="term" value="F:2 iron, 2 sulfur cluster binding"/>
    <property type="evidence" value="ECO:0007669"/>
    <property type="project" value="UniProtKB-KW"/>
</dbReference>
<dbReference type="InterPro" id="IPR001433">
    <property type="entry name" value="OxRdtase_FAD/NAD-bd"/>
</dbReference>
<dbReference type="InterPro" id="IPR039261">
    <property type="entry name" value="FNR_nucleotide-bd"/>
</dbReference>
<evidence type="ECO:0000256" key="1">
    <source>
        <dbReference type="ARBA" id="ARBA00001974"/>
    </source>
</evidence>
<dbReference type="Pfam" id="PF00970">
    <property type="entry name" value="FAD_binding_6"/>
    <property type="match status" value="1"/>
</dbReference>
<keyword evidence="2" id="KW-0479">Metal-binding</keyword>
<comment type="cofactor">
    <cofactor evidence="1">
        <name>FAD</name>
        <dbReference type="ChEBI" id="CHEBI:57692"/>
    </cofactor>
</comment>
<dbReference type="SUPFAM" id="SSF52343">
    <property type="entry name" value="Ferredoxin reductase-like, C-terminal NADP-linked domain"/>
    <property type="match status" value="1"/>
</dbReference>
<dbReference type="EMBL" id="RKHL01000001">
    <property type="protein sequence ID" value="ROR83569.1"/>
    <property type="molecule type" value="Genomic_DNA"/>
</dbReference>
<protein>
    <submittedName>
        <fullName evidence="5">Ferredoxin-NADP reductase</fullName>
    </submittedName>
</protein>
<dbReference type="PANTHER" id="PTHR47354:SF5">
    <property type="entry name" value="PROTEIN RFBI"/>
    <property type="match status" value="1"/>
</dbReference>
<keyword evidence="2" id="KW-0001">2Fe-2S</keyword>
<comment type="caution">
    <text evidence="5">The sequence shown here is derived from an EMBL/GenBank/DDBJ whole genome shotgun (WGS) entry which is preliminary data.</text>
</comment>
<gene>
    <name evidence="5" type="ORF">EDD42_3682</name>
</gene>
<keyword evidence="6" id="KW-1185">Reference proteome</keyword>
<reference evidence="5 6" key="1">
    <citation type="submission" date="2018-11" db="EMBL/GenBank/DDBJ databases">
        <title>Sequencing the genomes of 1000 actinobacteria strains.</title>
        <authorList>
            <person name="Klenk H.-P."/>
        </authorList>
    </citation>
    <scope>NUCLEOTIDE SEQUENCE [LARGE SCALE GENOMIC DNA]</scope>
    <source>
        <strain evidence="5 6">DSM 14012</strain>
    </source>
</reference>
<dbReference type="PROSITE" id="PS51384">
    <property type="entry name" value="FAD_FR"/>
    <property type="match status" value="1"/>
</dbReference>
<dbReference type="CDD" id="cd06217">
    <property type="entry name" value="FNR_iron_sulfur_binding_3"/>
    <property type="match status" value="1"/>
</dbReference>
<dbReference type="GO" id="GO:0016491">
    <property type="term" value="F:oxidoreductase activity"/>
    <property type="evidence" value="ECO:0007669"/>
    <property type="project" value="InterPro"/>
</dbReference>
<evidence type="ECO:0000256" key="3">
    <source>
        <dbReference type="ARBA" id="ARBA00023014"/>
    </source>
</evidence>
<evidence type="ECO:0000256" key="2">
    <source>
        <dbReference type="ARBA" id="ARBA00022714"/>
    </source>
</evidence>
<dbReference type="Proteomes" id="UP000266915">
    <property type="component" value="Unassembled WGS sequence"/>
</dbReference>
<feature type="domain" description="FAD-binding FR-type" evidence="4">
    <location>
        <begin position="8"/>
        <end position="109"/>
    </location>
</feature>
<keyword evidence="3" id="KW-0411">Iron-sulfur</keyword>
<dbReference type="Gene3D" id="3.40.50.80">
    <property type="entry name" value="Nucleotide-binding domain of ferredoxin-NADP reductase (FNR) module"/>
    <property type="match status" value="1"/>
</dbReference>
<dbReference type="RefSeq" id="WP_200811369.1">
    <property type="nucleotide sequence ID" value="NZ_FXAP01000002.1"/>
</dbReference>
<sequence length="242" mass="25498">MRRTGHVDVWKAATVVTATRLTPSGRSLVLDAPGWGGNLAGQHADVRLTAPDGYQAVRSYSIASADAGDRIEIAVDRVPDGEVSPFLVDAIEVGDQVEVRGPLGGWFVWRPEDTEPVLLIGGGSGIVPLMAMVRAHEAAGSTTPFRLVYSVRSPQDAFFADELAAATGVEVTWIYTRRAPDGWPRPAGRLVAADLQALEVTGGEAPSVFVCGPTGFVEAVADTLVAIGHDPARIKTERFGGA</sequence>
<dbReference type="InterPro" id="IPR050415">
    <property type="entry name" value="MRET"/>
</dbReference>
<dbReference type="PRINTS" id="PR00406">
    <property type="entry name" value="CYTB5RDTASE"/>
</dbReference>
<name>A0A3N2C7S5_9MICO</name>
<dbReference type="AlphaFoldDB" id="A0A3N2C7S5"/>
<dbReference type="InterPro" id="IPR008333">
    <property type="entry name" value="Cbr1-like_FAD-bd_dom"/>
</dbReference>
<dbReference type="Gene3D" id="2.40.30.10">
    <property type="entry name" value="Translation factors"/>
    <property type="match status" value="1"/>
</dbReference>